<organism evidence="2 3">
    <name type="scientific">Cyphellophora attinorum</name>
    <dbReference type="NCBI Taxonomy" id="1664694"/>
    <lineage>
        <taxon>Eukaryota</taxon>
        <taxon>Fungi</taxon>
        <taxon>Dikarya</taxon>
        <taxon>Ascomycota</taxon>
        <taxon>Pezizomycotina</taxon>
        <taxon>Eurotiomycetes</taxon>
        <taxon>Chaetothyriomycetidae</taxon>
        <taxon>Chaetothyriales</taxon>
        <taxon>Cyphellophoraceae</taxon>
        <taxon>Cyphellophora</taxon>
    </lineage>
</organism>
<evidence type="ECO:0000313" key="2">
    <source>
        <dbReference type="EMBL" id="KPI38346.1"/>
    </source>
</evidence>
<feature type="signal peptide" evidence="1">
    <location>
        <begin position="1"/>
        <end position="26"/>
    </location>
</feature>
<dbReference type="AlphaFoldDB" id="A0A0N1H8P7"/>
<dbReference type="VEuPathDB" id="FungiDB:AB675_12053"/>
<protein>
    <submittedName>
        <fullName evidence="2">Uncharacterized protein</fullName>
    </submittedName>
</protein>
<name>A0A0N1H8P7_9EURO</name>
<keyword evidence="1" id="KW-0732">Signal</keyword>
<dbReference type="RefSeq" id="XP_017998309.1">
    <property type="nucleotide sequence ID" value="XM_018140952.1"/>
</dbReference>
<feature type="chain" id="PRO_5005873164" evidence="1">
    <location>
        <begin position="27"/>
        <end position="277"/>
    </location>
</feature>
<sequence>MRPQTPTAAIPNLILLLLTLTTTSFAVTSGGVNYSQTNAISDAWIKDWIAKNDINILYDSSEYDSRRISRDAIKPNSPNIVRFCDWRTTFQNDAYNGLAPSQSGARWSNPPQPDWGRCRNYTNVVPDKGKMSQCYNFGMDNSPMMGIWGSKGLQCELFFDDWCRNYILDPNVAPGKDRQRIWFDSALLVTKDNDWGFDNMDDKHDKWKTMGFEKTLYKKYGPKSMRCWMPGQVVGLGVKRGEEEGEGMVMGSDEEREAWAERQAGVEVGEEFDAGFA</sequence>
<evidence type="ECO:0000313" key="3">
    <source>
        <dbReference type="Proteomes" id="UP000038010"/>
    </source>
</evidence>
<dbReference type="Proteomes" id="UP000038010">
    <property type="component" value="Unassembled WGS sequence"/>
</dbReference>
<accession>A0A0N1H8P7</accession>
<dbReference type="GeneID" id="28732833"/>
<dbReference type="EMBL" id="LFJN01000019">
    <property type="protein sequence ID" value="KPI38346.1"/>
    <property type="molecule type" value="Genomic_DNA"/>
</dbReference>
<reference evidence="2 3" key="1">
    <citation type="submission" date="2015-06" db="EMBL/GenBank/DDBJ databases">
        <title>Draft genome of the ant-associated black yeast Phialophora attae CBS 131958.</title>
        <authorList>
            <person name="Moreno L.F."/>
            <person name="Stielow B.J."/>
            <person name="de Hoog S."/>
            <person name="Vicente V.A."/>
            <person name="Weiss V.A."/>
            <person name="de Vries M."/>
            <person name="Cruz L.M."/>
            <person name="Souza E.M."/>
        </authorList>
    </citation>
    <scope>NUCLEOTIDE SEQUENCE [LARGE SCALE GENOMIC DNA]</scope>
    <source>
        <strain evidence="2 3">CBS 131958</strain>
    </source>
</reference>
<comment type="caution">
    <text evidence="2">The sequence shown here is derived from an EMBL/GenBank/DDBJ whole genome shotgun (WGS) entry which is preliminary data.</text>
</comment>
<proteinExistence type="predicted"/>
<gene>
    <name evidence="2" type="ORF">AB675_12053</name>
</gene>
<evidence type="ECO:0000256" key="1">
    <source>
        <dbReference type="SAM" id="SignalP"/>
    </source>
</evidence>
<keyword evidence="3" id="KW-1185">Reference proteome</keyword>